<evidence type="ECO:0000313" key="18">
    <source>
        <dbReference type="Proteomes" id="UP000094527"/>
    </source>
</evidence>
<dbReference type="InterPro" id="IPR010513">
    <property type="entry name" value="KEN_dom"/>
</dbReference>
<dbReference type="OrthoDB" id="427096at2759"/>
<evidence type="ECO:0000256" key="7">
    <source>
        <dbReference type="ARBA" id="ARBA00022741"/>
    </source>
</evidence>
<evidence type="ECO:0000256" key="11">
    <source>
        <dbReference type="ARBA" id="ARBA00023034"/>
    </source>
</evidence>
<evidence type="ECO:0000256" key="10">
    <source>
        <dbReference type="ARBA" id="ARBA00022989"/>
    </source>
</evidence>
<evidence type="ECO:0000259" key="16">
    <source>
        <dbReference type="PROSITE" id="PS51392"/>
    </source>
</evidence>
<evidence type="ECO:0000256" key="14">
    <source>
        <dbReference type="RuleBase" id="RU003832"/>
    </source>
</evidence>
<feature type="domain" description="Protein kinase" evidence="15">
    <location>
        <begin position="235"/>
        <end position="509"/>
    </location>
</feature>
<comment type="caution">
    <text evidence="17">The sequence shown here is derived from an EMBL/GenBank/DDBJ whole genome shotgun (WGS) entry which is preliminary data.</text>
</comment>
<organism evidence="17 18">
    <name type="scientific">Orchesella cincta</name>
    <name type="common">Springtail</name>
    <name type="synonym">Podura cincta</name>
    <dbReference type="NCBI Taxonomy" id="48709"/>
    <lineage>
        <taxon>Eukaryota</taxon>
        <taxon>Metazoa</taxon>
        <taxon>Ecdysozoa</taxon>
        <taxon>Arthropoda</taxon>
        <taxon>Hexapoda</taxon>
        <taxon>Collembola</taxon>
        <taxon>Entomobryomorpha</taxon>
        <taxon>Entomobryoidea</taxon>
        <taxon>Orchesellidae</taxon>
        <taxon>Orchesellinae</taxon>
        <taxon>Orchesella</taxon>
    </lineage>
</organism>
<evidence type="ECO:0000256" key="13">
    <source>
        <dbReference type="ARBA" id="ARBA00023180"/>
    </source>
</evidence>
<dbReference type="InterPro" id="IPR055270">
    <property type="entry name" value="Glyco_tran_10_C"/>
</dbReference>
<evidence type="ECO:0000256" key="5">
    <source>
        <dbReference type="ARBA" id="ARBA00022679"/>
    </source>
</evidence>
<dbReference type="GO" id="GO:0004540">
    <property type="term" value="F:RNA nuclease activity"/>
    <property type="evidence" value="ECO:0007669"/>
    <property type="project" value="InterPro"/>
</dbReference>
<keyword evidence="13" id="KW-0325">Glycoprotein</keyword>
<dbReference type="Gene3D" id="1.20.1440.180">
    <property type="entry name" value="KEN domain"/>
    <property type="match status" value="1"/>
</dbReference>
<dbReference type="SUPFAM" id="SSF53756">
    <property type="entry name" value="UDP-Glycosyltransferase/glycogen phosphorylase"/>
    <property type="match status" value="1"/>
</dbReference>
<keyword evidence="9" id="KW-0735">Signal-anchor</keyword>
<gene>
    <name evidence="17" type="ORF">Ocin01_09688</name>
</gene>
<dbReference type="InterPro" id="IPR000719">
    <property type="entry name" value="Prot_kinase_dom"/>
</dbReference>
<name>A0A1D2MVP1_ORCCI</name>
<reference evidence="17 18" key="1">
    <citation type="journal article" date="2016" name="Genome Biol. Evol.">
        <title>Gene Family Evolution Reflects Adaptation to Soil Environmental Stressors in the Genome of the Collembolan Orchesella cincta.</title>
        <authorList>
            <person name="Faddeeva-Vakhrusheva A."/>
            <person name="Derks M.F."/>
            <person name="Anvar S.Y."/>
            <person name="Agamennone V."/>
            <person name="Suring W."/>
            <person name="Smit S."/>
            <person name="van Straalen N.M."/>
            <person name="Roelofs D."/>
        </authorList>
    </citation>
    <scope>NUCLEOTIDE SEQUENCE [LARGE SCALE GENOMIC DNA]</scope>
    <source>
        <tissue evidence="17">Mixed pool</tissue>
    </source>
</reference>
<dbReference type="SUPFAM" id="SSF56112">
    <property type="entry name" value="Protein kinase-like (PK-like)"/>
    <property type="match status" value="1"/>
</dbReference>
<keyword evidence="7" id="KW-0547">Nucleotide-binding</keyword>
<dbReference type="InterPro" id="IPR011009">
    <property type="entry name" value="Kinase-like_dom_sf"/>
</dbReference>
<proteinExistence type="inferred from homology"/>
<dbReference type="SMART" id="SM00220">
    <property type="entry name" value="S_TKc"/>
    <property type="match status" value="1"/>
</dbReference>
<dbReference type="STRING" id="48709.A0A1D2MVP1"/>
<dbReference type="PANTHER" id="PTHR48438">
    <property type="entry name" value="ALPHA-(1,3)-FUCOSYLTRANSFERASE C-RELATED"/>
    <property type="match status" value="1"/>
</dbReference>
<keyword evidence="11 14" id="KW-0333">Golgi apparatus</keyword>
<dbReference type="AlphaFoldDB" id="A0A1D2MVP1"/>
<dbReference type="InterPro" id="IPR001503">
    <property type="entry name" value="Glyco_trans_10"/>
</dbReference>
<sequence>MESWQGSRVRKKLHILIKITDCNIRFLSYIAHSGQLSIEEMDILIQRGNYESKIAQAKLFYEFLIKKRDSYSVLLEGLKETCQNGAYDVLTNKEPSEMETVREKPLSKENLTYIRNKLPDLSTLTTCSYLLLAKLESLDILNEDDVSILYAERKRLGEHAQSKLLYKMMIKRNHGFYALMEALEETTQTGSLHILKLGNICSENQSDKENLPVDTAVNTFETCNTIGESYDTSLLKNTEATGHEGSSIVYKGNFGKTSMELKKIQSRSSKVCQNELNNWEDIQKTNERGNLHIMKLDCWAERMEGCEKSYYIATERAVCDLKTRIMELKFMKNSNNIYDEEQKKLTRFIHEAAMGLEWLHNDAKINHGNIYPESIFICSGLSGKEIGKVGNYGGSTNLPELTDISSTENNWVSPECLTGTSQNNFAARASQDIFCLGMTVYFTLSMGEHPFKWSEKFKDDIQLNIADKETRPISLTSPDLAANHALKWMMSKNPESRPNITQVVNHPSFWKWEKSIQFLINVARCFDDPNLNSLSEKIDEDYESWTAGISQTVKWTSNISAADLKVLFHFKTYRSELIMKLVQLIRDKFMHYKGLKPIEDKDKNMFWENDIFCDKKFSKYFLDKFPHLVIYLFCTLAKENHTSLGPLDKKYFKIYNNIPDWETLMQWLNVSKKTEFCQDGARYYYQNVNDQKRKQEETTDQSKKKRRWIYALYSSGPTYFSGQNLIWIDEGRTNPLILMWTPYFKERGGDPLQIMQRFPNNTKQMDECFGNCEITFDRKRIKEAHAVIFHAWHSDLKKIDMPKIRSARQLWVLMDQESPMKSRSNLDSFSGVFNWTMTYRRDSDVYHPYGEIIENSEHVTNESNFHLESFLAAKTKLIAGVTSNCDTDSKREVLIEKLRKEGVVIDIFGKCGTPVCPHGKRIGNNCSQEEFWEQLAKDYKFYLAFENALCVDYVTEKFFRTLELGIVPVVYGGADYDLIAPPNSFINVDSFQSPKQLAEFLKNLNENAEEYKKYFEWRIKYKVVKGLGGFNLCKKLTNHILERRKNGGHIPRIYNNIKEWWFQYPENDKENHAEKKDACRKPREWH</sequence>
<evidence type="ECO:0000256" key="6">
    <source>
        <dbReference type="ARBA" id="ARBA00022692"/>
    </source>
</evidence>
<dbReference type="Gene3D" id="1.10.510.10">
    <property type="entry name" value="Transferase(Phosphotransferase) domain 1"/>
    <property type="match status" value="1"/>
</dbReference>
<evidence type="ECO:0000256" key="1">
    <source>
        <dbReference type="ARBA" id="ARBA00004447"/>
    </source>
</evidence>
<evidence type="ECO:0000256" key="12">
    <source>
        <dbReference type="ARBA" id="ARBA00023136"/>
    </source>
</evidence>
<dbReference type="GO" id="GO:0032580">
    <property type="term" value="C:Golgi cisterna membrane"/>
    <property type="evidence" value="ECO:0007669"/>
    <property type="project" value="UniProtKB-SubCell"/>
</dbReference>
<dbReference type="InterPro" id="IPR031481">
    <property type="entry name" value="Glyco_tran_10_N"/>
</dbReference>
<dbReference type="Gene3D" id="3.40.50.11660">
    <property type="entry name" value="Glycosyl transferase family 10, C-terminal domain"/>
    <property type="match status" value="1"/>
</dbReference>
<dbReference type="UniPathway" id="UPA00378"/>
<dbReference type="FunFam" id="3.40.50.11660:FF:000006">
    <property type="entry name" value="Alpha-(1,3)-fucosyltransferase C"/>
    <property type="match status" value="1"/>
</dbReference>
<dbReference type="Proteomes" id="UP000094527">
    <property type="component" value="Unassembled WGS sequence"/>
</dbReference>
<dbReference type="EMBL" id="LJIJ01000480">
    <property type="protein sequence ID" value="ODM96981.1"/>
    <property type="molecule type" value="Genomic_DNA"/>
</dbReference>
<dbReference type="Pfam" id="PF00852">
    <property type="entry name" value="Glyco_transf_10"/>
    <property type="match status" value="1"/>
</dbReference>
<comment type="subcellular location">
    <subcellularLocation>
        <location evidence="1 14">Golgi apparatus</location>
        <location evidence="1 14">Golgi stack membrane</location>
        <topology evidence="1 14">Single-pass type II membrane protein</topology>
    </subcellularLocation>
</comment>
<dbReference type="GO" id="GO:0004672">
    <property type="term" value="F:protein kinase activity"/>
    <property type="evidence" value="ECO:0007669"/>
    <property type="project" value="InterPro"/>
</dbReference>
<dbReference type="InterPro" id="IPR038577">
    <property type="entry name" value="GT10-like_C_sf"/>
</dbReference>
<evidence type="ECO:0000256" key="4">
    <source>
        <dbReference type="ARBA" id="ARBA00022676"/>
    </source>
</evidence>
<evidence type="ECO:0000256" key="3">
    <source>
        <dbReference type="ARBA" id="ARBA00008919"/>
    </source>
</evidence>
<dbReference type="GO" id="GO:0006397">
    <property type="term" value="P:mRNA processing"/>
    <property type="evidence" value="ECO:0007669"/>
    <property type="project" value="InterPro"/>
</dbReference>
<keyword evidence="5 14" id="KW-0808">Transferase</keyword>
<comment type="similarity">
    <text evidence="3 14">Belongs to the glycosyltransferase 10 family.</text>
</comment>
<evidence type="ECO:0000256" key="8">
    <source>
        <dbReference type="ARBA" id="ARBA00022840"/>
    </source>
</evidence>
<dbReference type="GO" id="GO:0008417">
    <property type="term" value="F:fucosyltransferase activity"/>
    <property type="evidence" value="ECO:0007669"/>
    <property type="project" value="InterPro"/>
</dbReference>
<keyword evidence="8" id="KW-0067">ATP-binding</keyword>
<keyword evidence="10" id="KW-1133">Transmembrane helix</keyword>
<evidence type="ECO:0000259" key="15">
    <source>
        <dbReference type="PROSITE" id="PS50011"/>
    </source>
</evidence>
<accession>A0A1D2MVP1</accession>
<keyword evidence="12" id="KW-0472">Membrane</keyword>
<dbReference type="EC" id="2.4.1.-" evidence="14"/>
<dbReference type="Pfam" id="PF17039">
    <property type="entry name" value="Glyco_tran_10_N"/>
    <property type="match status" value="1"/>
</dbReference>
<protein>
    <recommendedName>
        <fullName evidence="14">Fucosyltransferase</fullName>
        <ecNumber evidence="14">2.4.1.-</ecNumber>
    </recommendedName>
</protein>
<dbReference type="Pfam" id="PF00069">
    <property type="entry name" value="Pkinase"/>
    <property type="match status" value="1"/>
</dbReference>
<keyword evidence="18" id="KW-1185">Reference proteome</keyword>
<keyword evidence="6 14" id="KW-0812">Transmembrane</keyword>
<evidence type="ECO:0000256" key="9">
    <source>
        <dbReference type="ARBA" id="ARBA00022968"/>
    </source>
</evidence>
<evidence type="ECO:0000256" key="2">
    <source>
        <dbReference type="ARBA" id="ARBA00004922"/>
    </source>
</evidence>
<comment type="pathway">
    <text evidence="2">Protein modification; protein glycosylation.</text>
</comment>
<keyword evidence="4 14" id="KW-0328">Glycosyltransferase</keyword>
<dbReference type="InterPro" id="IPR038357">
    <property type="entry name" value="KEN_sf"/>
</dbReference>
<dbReference type="Pfam" id="PF06479">
    <property type="entry name" value="Ribonuc_2-5A"/>
    <property type="match status" value="1"/>
</dbReference>
<dbReference type="PROSITE" id="PS50011">
    <property type="entry name" value="PROTEIN_KINASE_DOM"/>
    <property type="match status" value="1"/>
</dbReference>
<evidence type="ECO:0000313" key="17">
    <source>
        <dbReference type="EMBL" id="ODM96981.1"/>
    </source>
</evidence>
<dbReference type="PANTHER" id="PTHR48438:SF1">
    <property type="entry name" value="ALPHA-(1,3)-FUCOSYLTRANSFERASE C-RELATED"/>
    <property type="match status" value="1"/>
</dbReference>
<dbReference type="PROSITE" id="PS51392">
    <property type="entry name" value="KEN"/>
    <property type="match status" value="1"/>
</dbReference>
<dbReference type="GO" id="GO:0005524">
    <property type="term" value="F:ATP binding"/>
    <property type="evidence" value="ECO:0007669"/>
    <property type="project" value="UniProtKB-KW"/>
</dbReference>
<feature type="domain" description="KEN" evidence="16">
    <location>
        <begin position="512"/>
        <end position="654"/>
    </location>
</feature>